<feature type="transmembrane region" description="Helical" evidence="4">
    <location>
        <begin position="290"/>
        <end position="307"/>
    </location>
</feature>
<evidence type="ECO:0000259" key="5">
    <source>
        <dbReference type="PROSITE" id="PS50850"/>
    </source>
</evidence>
<sequence length="331" mass="34663">MATAPQRTVNRSASSSTINAAVSRVPSRIDEKTSIEQEKQNVQSEVDNVDSELQYGEAPDGGLRAWLAITGLSCGVVFGTVMGCPAHWFKKRLGLALGIMGLGSTIGGTVFPIAVRNLVDRVGFKWTMRIIGFIEIALLAYQFATVERRLPPKKHTGPFVDFSAFKSLAFSLYCVSSFLAFLGIYTVLTYIDVSAVSKGIDPNFSFYLLAIANACSAVGRILGGLLADRIGPLTVMTPATFIAGILTYAWPFANSTGALVVIAIIYGGASGVYVSLLVAPVVRMGGTQDVGVRVGMAMTVIAIGAVAGPPISGAINAATGAYVFTGVCAGM</sequence>
<dbReference type="GO" id="GO:0022857">
    <property type="term" value="F:transmembrane transporter activity"/>
    <property type="evidence" value="ECO:0007669"/>
    <property type="project" value="InterPro"/>
</dbReference>
<feature type="domain" description="Major facilitator superfamily (MFS) profile" evidence="5">
    <location>
        <begin position="169"/>
        <end position="331"/>
    </location>
</feature>
<evidence type="ECO:0000256" key="4">
    <source>
        <dbReference type="SAM" id="Phobius"/>
    </source>
</evidence>
<keyword evidence="4" id="KW-1133">Transmembrane helix</keyword>
<evidence type="ECO:0000256" key="2">
    <source>
        <dbReference type="ARBA" id="ARBA00006727"/>
    </source>
</evidence>
<keyword evidence="4" id="KW-0812">Transmembrane</keyword>
<feature type="transmembrane region" description="Helical" evidence="4">
    <location>
        <begin position="93"/>
        <end position="114"/>
    </location>
</feature>
<dbReference type="Gene3D" id="1.20.1250.20">
    <property type="entry name" value="MFS general substrate transporter like domains"/>
    <property type="match status" value="2"/>
</dbReference>
<evidence type="ECO:0000313" key="7">
    <source>
        <dbReference type="Proteomes" id="UP000184267"/>
    </source>
</evidence>
<comment type="similarity">
    <text evidence="2">Belongs to the major facilitator superfamily. Monocarboxylate porter (TC 2.A.1.13) family.</text>
</comment>
<dbReference type="PANTHER" id="PTHR11360">
    <property type="entry name" value="MONOCARBOXYLATE TRANSPORTER"/>
    <property type="match status" value="1"/>
</dbReference>
<feature type="transmembrane region" description="Helical" evidence="4">
    <location>
        <begin position="256"/>
        <end position="278"/>
    </location>
</feature>
<organism evidence="6 7">
    <name type="scientific">Trametes pubescens</name>
    <name type="common">White-rot fungus</name>
    <dbReference type="NCBI Taxonomy" id="154538"/>
    <lineage>
        <taxon>Eukaryota</taxon>
        <taxon>Fungi</taxon>
        <taxon>Dikarya</taxon>
        <taxon>Basidiomycota</taxon>
        <taxon>Agaricomycotina</taxon>
        <taxon>Agaricomycetes</taxon>
        <taxon>Polyporales</taxon>
        <taxon>Polyporaceae</taxon>
        <taxon>Trametes</taxon>
    </lineage>
</organism>
<comment type="caution">
    <text evidence="6">The sequence shown here is derived from an EMBL/GenBank/DDBJ whole genome shotgun (WGS) entry which is preliminary data.</text>
</comment>
<feature type="transmembrane region" description="Helical" evidence="4">
    <location>
        <begin position="203"/>
        <end position="223"/>
    </location>
</feature>
<proteinExistence type="inferred from homology"/>
<name>A0A1M2VES3_TRAPU</name>
<dbReference type="InterPro" id="IPR020846">
    <property type="entry name" value="MFS_dom"/>
</dbReference>
<dbReference type="InterPro" id="IPR011701">
    <property type="entry name" value="MFS"/>
</dbReference>
<evidence type="ECO:0000256" key="1">
    <source>
        <dbReference type="ARBA" id="ARBA00004141"/>
    </source>
</evidence>
<reference evidence="6 7" key="1">
    <citation type="submission" date="2016-10" db="EMBL/GenBank/DDBJ databases">
        <title>Genome sequence of the basidiomycete white-rot fungus Trametes pubescens.</title>
        <authorList>
            <person name="Makela M.R."/>
            <person name="Granchi Z."/>
            <person name="Peng M."/>
            <person name="De Vries R.P."/>
            <person name="Grigoriev I."/>
            <person name="Riley R."/>
            <person name="Hilden K."/>
        </authorList>
    </citation>
    <scope>NUCLEOTIDE SEQUENCE [LARGE SCALE GENOMIC DNA]</scope>
    <source>
        <strain evidence="6 7">FBCC735</strain>
    </source>
</reference>
<feature type="transmembrane region" description="Helical" evidence="4">
    <location>
        <begin position="126"/>
        <end position="146"/>
    </location>
</feature>
<dbReference type="OMA" id="VAECHEY"/>
<gene>
    <name evidence="6" type="ORF">TRAPUB_3044</name>
</gene>
<feature type="transmembrane region" description="Helical" evidence="4">
    <location>
        <begin position="167"/>
        <end position="191"/>
    </location>
</feature>
<dbReference type="InterPro" id="IPR036259">
    <property type="entry name" value="MFS_trans_sf"/>
</dbReference>
<dbReference type="AlphaFoldDB" id="A0A1M2VES3"/>
<keyword evidence="4" id="KW-0472">Membrane</keyword>
<dbReference type="PROSITE" id="PS50850">
    <property type="entry name" value="MFS"/>
    <property type="match status" value="1"/>
</dbReference>
<feature type="compositionally biased region" description="Polar residues" evidence="3">
    <location>
        <begin position="1"/>
        <end position="20"/>
    </location>
</feature>
<comment type="subcellular location">
    <subcellularLocation>
        <location evidence="1">Membrane</location>
        <topology evidence="1">Multi-pass membrane protein</topology>
    </subcellularLocation>
</comment>
<dbReference type="Proteomes" id="UP000184267">
    <property type="component" value="Unassembled WGS sequence"/>
</dbReference>
<evidence type="ECO:0000313" key="6">
    <source>
        <dbReference type="EMBL" id="OJT06109.1"/>
    </source>
</evidence>
<keyword evidence="7" id="KW-1185">Reference proteome</keyword>
<dbReference type="PANTHER" id="PTHR11360:SF284">
    <property type="entry name" value="EG:103B4.3 PROTEIN-RELATED"/>
    <property type="match status" value="1"/>
</dbReference>
<dbReference type="Pfam" id="PF07690">
    <property type="entry name" value="MFS_1"/>
    <property type="match status" value="1"/>
</dbReference>
<dbReference type="SUPFAM" id="SSF103473">
    <property type="entry name" value="MFS general substrate transporter"/>
    <property type="match status" value="1"/>
</dbReference>
<dbReference type="OrthoDB" id="6509908at2759"/>
<dbReference type="EMBL" id="MNAD01001353">
    <property type="protein sequence ID" value="OJT06109.1"/>
    <property type="molecule type" value="Genomic_DNA"/>
</dbReference>
<dbReference type="STRING" id="154538.A0A1M2VES3"/>
<feature type="region of interest" description="Disordered" evidence="3">
    <location>
        <begin position="1"/>
        <end position="21"/>
    </location>
</feature>
<feature type="transmembrane region" description="Helical" evidence="4">
    <location>
        <begin position="63"/>
        <end position="81"/>
    </location>
</feature>
<protein>
    <submittedName>
        <fullName evidence="6">Riboflavin transporter MCH5</fullName>
    </submittedName>
</protein>
<feature type="transmembrane region" description="Helical" evidence="4">
    <location>
        <begin position="230"/>
        <end position="250"/>
    </location>
</feature>
<accession>A0A1M2VES3</accession>
<dbReference type="GO" id="GO:0016020">
    <property type="term" value="C:membrane"/>
    <property type="evidence" value="ECO:0007669"/>
    <property type="project" value="UniProtKB-SubCell"/>
</dbReference>
<evidence type="ECO:0000256" key="3">
    <source>
        <dbReference type="SAM" id="MobiDB-lite"/>
    </source>
</evidence>
<dbReference type="InterPro" id="IPR050327">
    <property type="entry name" value="Proton-linked_MCT"/>
</dbReference>